<evidence type="ECO:0000256" key="1">
    <source>
        <dbReference type="ARBA" id="ARBA00022801"/>
    </source>
</evidence>
<dbReference type="OrthoDB" id="9782128at2"/>
<dbReference type="GO" id="GO:0004331">
    <property type="term" value="F:fructose-2,6-bisphosphate 2-phosphatase activity"/>
    <property type="evidence" value="ECO:0007669"/>
    <property type="project" value="TreeGrafter"/>
</dbReference>
<dbReference type="SUPFAM" id="SSF53254">
    <property type="entry name" value="Phosphoglycerate mutase-like"/>
    <property type="match status" value="1"/>
</dbReference>
<name>A0A1B1Z2T9_9BACL</name>
<dbReference type="KEGG" id="far:ABE41_006745"/>
<dbReference type="Gene3D" id="3.40.50.1240">
    <property type="entry name" value="Phosphoglycerate mutase-like"/>
    <property type="match status" value="1"/>
</dbReference>
<proteinExistence type="predicted"/>
<dbReference type="RefSeq" id="WP_066287905.1">
    <property type="nucleotide sequence ID" value="NZ_CP016761.1"/>
</dbReference>
<keyword evidence="4" id="KW-1185">Reference proteome</keyword>
<evidence type="ECO:0000313" key="4">
    <source>
        <dbReference type="Proteomes" id="UP000077412"/>
    </source>
</evidence>
<dbReference type="GO" id="GO:0005829">
    <property type="term" value="C:cytosol"/>
    <property type="evidence" value="ECO:0007669"/>
    <property type="project" value="TreeGrafter"/>
</dbReference>
<accession>A0A1B1Z2T9</accession>
<evidence type="ECO:0000313" key="3">
    <source>
        <dbReference type="EMBL" id="ANX11701.1"/>
    </source>
</evidence>
<dbReference type="CDD" id="cd07067">
    <property type="entry name" value="HP_PGM_like"/>
    <property type="match status" value="1"/>
</dbReference>
<feature type="binding site" evidence="2">
    <location>
        <position position="56"/>
    </location>
    <ligand>
        <name>substrate</name>
    </ligand>
</feature>
<dbReference type="EMBL" id="CP016761">
    <property type="protein sequence ID" value="ANX11701.1"/>
    <property type="molecule type" value="Genomic_DNA"/>
</dbReference>
<dbReference type="Proteomes" id="UP000077412">
    <property type="component" value="Chromosome"/>
</dbReference>
<feature type="binding site" evidence="2">
    <location>
        <begin position="6"/>
        <end position="13"/>
    </location>
    <ligand>
        <name>substrate</name>
    </ligand>
</feature>
<dbReference type="SMART" id="SM00855">
    <property type="entry name" value="PGAM"/>
    <property type="match status" value="1"/>
</dbReference>
<dbReference type="AlphaFoldDB" id="A0A1B1Z2T9"/>
<dbReference type="InterPro" id="IPR013078">
    <property type="entry name" value="His_Pase_superF_clade-1"/>
</dbReference>
<keyword evidence="1" id="KW-0378">Hydrolase</keyword>
<dbReference type="GO" id="GO:0043456">
    <property type="term" value="P:regulation of pentose-phosphate shunt"/>
    <property type="evidence" value="ECO:0007669"/>
    <property type="project" value="TreeGrafter"/>
</dbReference>
<dbReference type="GO" id="GO:0045820">
    <property type="term" value="P:negative regulation of glycolytic process"/>
    <property type="evidence" value="ECO:0007669"/>
    <property type="project" value="TreeGrafter"/>
</dbReference>
<evidence type="ECO:0000256" key="2">
    <source>
        <dbReference type="PIRSR" id="PIRSR613078-2"/>
    </source>
</evidence>
<organism evidence="3 4">
    <name type="scientific">Fictibacillus arsenicus</name>
    <dbReference type="NCBI Taxonomy" id="255247"/>
    <lineage>
        <taxon>Bacteria</taxon>
        <taxon>Bacillati</taxon>
        <taxon>Bacillota</taxon>
        <taxon>Bacilli</taxon>
        <taxon>Bacillales</taxon>
        <taxon>Fictibacillaceae</taxon>
        <taxon>Fictibacillus</taxon>
    </lineage>
</organism>
<sequence length="182" mass="20664">MIYVVRHGQTDLNKEGRLQGRFGLPLNDQGIEQAEALKMELTDITFDYVFSSPQERAVQTAEFATGKRAVVDSRLDVFDLGEADRLKKEEVKMAGLIPDASVYEGVEDIHSFMERVFSFMEELEENPNFVNKNILISGHRCTTGAIGAYINGMPEDQNILRYSSDNGKYKMYDLNRVSQVIR</sequence>
<dbReference type="Pfam" id="PF00300">
    <property type="entry name" value="His_Phos_1"/>
    <property type="match status" value="1"/>
</dbReference>
<dbReference type="PROSITE" id="PS00175">
    <property type="entry name" value="PG_MUTASE"/>
    <property type="match status" value="1"/>
</dbReference>
<dbReference type="InterPro" id="IPR001345">
    <property type="entry name" value="PG/BPGM_mutase_AS"/>
</dbReference>
<dbReference type="STRING" id="255247.ABE41_006745"/>
<reference evidence="3 4" key="1">
    <citation type="submission" date="2016-08" db="EMBL/GenBank/DDBJ databases">
        <title>Complete genome sequence of Fictibacillus arsenicus G25-54, a strain with toxicity to nematodes and a potential arsenic-resistance activity.</title>
        <authorList>
            <person name="Zheng Z."/>
        </authorList>
    </citation>
    <scope>NUCLEOTIDE SEQUENCE [LARGE SCALE GENOMIC DNA]</scope>
    <source>
        <strain evidence="3 4">G25-54</strain>
    </source>
</reference>
<dbReference type="InterPro" id="IPR051695">
    <property type="entry name" value="Phosphoglycerate_Mutase"/>
</dbReference>
<dbReference type="PANTHER" id="PTHR46517">
    <property type="entry name" value="FRUCTOSE-2,6-BISPHOSPHATASE TIGAR"/>
    <property type="match status" value="1"/>
</dbReference>
<protein>
    <submittedName>
        <fullName evidence="3">Phosphoglycerate mutase</fullName>
    </submittedName>
</protein>
<dbReference type="PANTHER" id="PTHR46517:SF1">
    <property type="entry name" value="FRUCTOSE-2,6-BISPHOSPHATASE TIGAR"/>
    <property type="match status" value="1"/>
</dbReference>
<dbReference type="InterPro" id="IPR029033">
    <property type="entry name" value="His_PPase_superfam"/>
</dbReference>
<gene>
    <name evidence="3" type="ORF">ABE41_006745</name>
</gene>